<accession>A0AAN7I0J2</accession>
<dbReference type="Proteomes" id="UP001304243">
    <property type="component" value="Unassembled WGS sequence"/>
</dbReference>
<evidence type="ECO:0000256" key="1">
    <source>
        <dbReference type="ARBA" id="ARBA00023016"/>
    </source>
</evidence>
<proteinExistence type="inferred from homology"/>
<evidence type="ECO:0000259" key="4">
    <source>
        <dbReference type="PROSITE" id="PS01031"/>
    </source>
</evidence>
<dbReference type="PROSITE" id="PS01031">
    <property type="entry name" value="SHSP"/>
    <property type="match status" value="1"/>
</dbReference>
<dbReference type="AlphaFoldDB" id="A0AAN7I0J2"/>
<dbReference type="SUPFAM" id="SSF49764">
    <property type="entry name" value="HSP20-like chaperones"/>
    <property type="match status" value="1"/>
</dbReference>
<keyword evidence="6" id="KW-1185">Reference proteome</keyword>
<dbReference type="InterPro" id="IPR002068">
    <property type="entry name" value="A-crystallin/Hsp20_dom"/>
</dbReference>
<protein>
    <recommendedName>
        <fullName evidence="4">SHSP domain-containing protein</fullName>
    </recommendedName>
</protein>
<dbReference type="GeneID" id="89946419"/>
<dbReference type="InterPro" id="IPR031107">
    <property type="entry name" value="Small_HSP"/>
</dbReference>
<evidence type="ECO:0000256" key="2">
    <source>
        <dbReference type="PROSITE-ProRule" id="PRU00285"/>
    </source>
</evidence>
<dbReference type="RefSeq" id="XP_064681773.1">
    <property type="nucleotide sequence ID" value="XM_064822087.1"/>
</dbReference>
<keyword evidence="1" id="KW-0346">Stress response</keyword>
<gene>
    <name evidence="5" type="ORF">ATC70_002717</name>
</gene>
<evidence type="ECO:0000256" key="3">
    <source>
        <dbReference type="RuleBase" id="RU003616"/>
    </source>
</evidence>
<evidence type="ECO:0000313" key="6">
    <source>
        <dbReference type="Proteomes" id="UP001304243"/>
    </source>
</evidence>
<sequence>MPYSNSQTINDLVERRVDKLFNEFFTDCPIGRKSVSGCPAIGDGKTSLHLSSKYATQFFTECPYGKKAIAECPYAKEILEKAHKGRTSHFHGHGHGHSSGKVPEYATEFFTECPYGRRVADQCPYSHDIVEKAHKKTFHAHHGRGHGHTRHPDYAQEFFTECPYGKKVADQCPYGQEILDKAHNKKSVKSCHYHGSSGHPDYVEEFFTECPYGKKVADQCPYGHEILDKAHKKAVNACHHGSNGHHDYVEEFFTECPYGKKVAGQCPYGHEILEKASKSPKSRRSSSDHSDYVDEFFLECPYGKKAAEECPYGHNLLEKAGINVPPLKKHEEGSEEPAKCPFAGMSSPGDKCPISGATDDTDATATTTKTTGKCPVGGVMPRSEKCPISPNYKKPFVPVVDSYETDNDFKFFVELPGVGKGDIKLDIKDKLLTLSGEVKTTAEESEGNARFTERTLGAFSRTISLQDNVSVDKIKAKLENGVLAITVPKGIPSVKKSITIN</sequence>
<dbReference type="InterPro" id="IPR008978">
    <property type="entry name" value="HSP20-like_chaperone"/>
</dbReference>
<dbReference type="Pfam" id="PF00011">
    <property type="entry name" value="HSP20"/>
    <property type="match status" value="1"/>
</dbReference>
<organism evidence="5 6">
    <name type="scientific">Mucor velutinosus</name>
    <dbReference type="NCBI Taxonomy" id="708070"/>
    <lineage>
        <taxon>Eukaryota</taxon>
        <taxon>Fungi</taxon>
        <taxon>Fungi incertae sedis</taxon>
        <taxon>Mucoromycota</taxon>
        <taxon>Mucoromycotina</taxon>
        <taxon>Mucoromycetes</taxon>
        <taxon>Mucorales</taxon>
        <taxon>Mucorineae</taxon>
        <taxon>Mucoraceae</taxon>
        <taxon>Mucor</taxon>
    </lineage>
</organism>
<evidence type="ECO:0000313" key="5">
    <source>
        <dbReference type="EMBL" id="KAK4515107.1"/>
    </source>
</evidence>
<feature type="domain" description="SHSP" evidence="4">
    <location>
        <begin position="391"/>
        <end position="501"/>
    </location>
</feature>
<dbReference type="PANTHER" id="PTHR11527">
    <property type="entry name" value="HEAT-SHOCK PROTEIN 20 FAMILY MEMBER"/>
    <property type="match status" value="1"/>
</dbReference>
<dbReference type="Gene3D" id="2.60.40.790">
    <property type="match status" value="1"/>
</dbReference>
<reference evidence="5 6" key="1">
    <citation type="submission" date="2022-11" db="EMBL/GenBank/DDBJ databases">
        <title>Mucor velutinosus strain NIH1002 WGS.</title>
        <authorList>
            <person name="Subramanian P."/>
            <person name="Mullikin J.C."/>
            <person name="Segre J.A."/>
            <person name="Zelazny A.M."/>
        </authorList>
    </citation>
    <scope>NUCLEOTIDE SEQUENCE [LARGE SCALE GENOMIC DNA]</scope>
    <source>
        <strain evidence="5 6">NIH1002</strain>
    </source>
</reference>
<dbReference type="EMBL" id="JASEJX010000015">
    <property type="protein sequence ID" value="KAK4515107.1"/>
    <property type="molecule type" value="Genomic_DNA"/>
</dbReference>
<comment type="caution">
    <text evidence="5">The sequence shown here is derived from an EMBL/GenBank/DDBJ whole genome shotgun (WGS) entry which is preliminary data.</text>
</comment>
<comment type="similarity">
    <text evidence="2 3">Belongs to the small heat shock protein (HSP20) family.</text>
</comment>
<name>A0AAN7I0J2_9FUNG</name>
<dbReference type="CDD" id="cd06464">
    <property type="entry name" value="ACD_sHsps-like"/>
    <property type="match status" value="1"/>
</dbReference>